<dbReference type="EMBL" id="GBRH01281917">
    <property type="protein sequence ID" value="JAD15978.1"/>
    <property type="molecule type" value="Transcribed_RNA"/>
</dbReference>
<reference evidence="1" key="1">
    <citation type="submission" date="2014-09" db="EMBL/GenBank/DDBJ databases">
        <authorList>
            <person name="Magalhaes I.L.F."/>
            <person name="Oliveira U."/>
            <person name="Santos F.R."/>
            <person name="Vidigal T.H.D.A."/>
            <person name="Brescovit A.D."/>
            <person name="Santos A.J."/>
        </authorList>
    </citation>
    <scope>NUCLEOTIDE SEQUENCE</scope>
    <source>
        <tissue evidence="1">Shoot tissue taken approximately 20 cm above the soil surface</tissue>
    </source>
</reference>
<reference evidence="1" key="2">
    <citation type="journal article" date="2015" name="Data Brief">
        <title>Shoot transcriptome of the giant reed, Arundo donax.</title>
        <authorList>
            <person name="Barrero R.A."/>
            <person name="Guerrero F.D."/>
            <person name="Moolhuijzen P."/>
            <person name="Goolsby J.A."/>
            <person name="Tidwell J."/>
            <person name="Bellgard S.E."/>
            <person name="Bellgard M.I."/>
        </authorList>
    </citation>
    <scope>NUCLEOTIDE SEQUENCE</scope>
    <source>
        <tissue evidence="1">Shoot tissue taken approximately 20 cm above the soil surface</tissue>
    </source>
</reference>
<sequence length="25" mass="2940">MELNGSRSIYRPLQASTHHVRLMNE</sequence>
<organism evidence="1">
    <name type="scientific">Arundo donax</name>
    <name type="common">Giant reed</name>
    <name type="synonym">Donax arundinaceus</name>
    <dbReference type="NCBI Taxonomy" id="35708"/>
    <lineage>
        <taxon>Eukaryota</taxon>
        <taxon>Viridiplantae</taxon>
        <taxon>Streptophyta</taxon>
        <taxon>Embryophyta</taxon>
        <taxon>Tracheophyta</taxon>
        <taxon>Spermatophyta</taxon>
        <taxon>Magnoliopsida</taxon>
        <taxon>Liliopsida</taxon>
        <taxon>Poales</taxon>
        <taxon>Poaceae</taxon>
        <taxon>PACMAD clade</taxon>
        <taxon>Arundinoideae</taxon>
        <taxon>Arundineae</taxon>
        <taxon>Arundo</taxon>
    </lineage>
</organism>
<accession>A0A0A8XT82</accession>
<evidence type="ECO:0000313" key="1">
    <source>
        <dbReference type="EMBL" id="JAD15978.1"/>
    </source>
</evidence>
<name>A0A0A8XT82_ARUDO</name>
<proteinExistence type="predicted"/>
<dbReference type="AlphaFoldDB" id="A0A0A8XT82"/>
<protein>
    <submittedName>
        <fullName evidence="1">Uncharacterized protein</fullName>
    </submittedName>
</protein>